<organism evidence="1">
    <name type="scientific">marine metagenome</name>
    <dbReference type="NCBI Taxonomy" id="408172"/>
    <lineage>
        <taxon>unclassified sequences</taxon>
        <taxon>metagenomes</taxon>
        <taxon>ecological metagenomes</taxon>
    </lineage>
</organism>
<dbReference type="EMBL" id="UINC01123495">
    <property type="protein sequence ID" value="SVD00000.1"/>
    <property type="molecule type" value="Genomic_DNA"/>
</dbReference>
<protein>
    <submittedName>
        <fullName evidence="1">Uncharacterized protein</fullName>
    </submittedName>
</protein>
<evidence type="ECO:0000313" key="1">
    <source>
        <dbReference type="EMBL" id="SVD00000.1"/>
    </source>
</evidence>
<reference evidence="1" key="1">
    <citation type="submission" date="2018-05" db="EMBL/GenBank/DDBJ databases">
        <authorList>
            <person name="Lanie J.A."/>
            <person name="Ng W.-L."/>
            <person name="Kazmierczak K.M."/>
            <person name="Andrzejewski T.M."/>
            <person name="Davidsen T.M."/>
            <person name="Wayne K.J."/>
            <person name="Tettelin H."/>
            <person name="Glass J.I."/>
            <person name="Rusch D."/>
            <person name="Podicherti R."/>
            <person name="Tsui H.-C.T."/>
            <person name="Winkler M.E."/>
        </authorList>
    </citation>
    <scope>NUCLEOTIDE SEQUENCE</scope>
</reference>
<proteinExistence type="predicted"/>
<dbReference type="AlphaFoldDB" id="A0A382RRB6"/>
<name>A0A382RRB6_9ZZZZ</name>
<gene>
    <name evidence="1" type="ORF">METZ01_LOCUS352854</name>
</gene>
<accession>A0A382RRB6</accession>
<sequence length="47" mass="5559">MKIGLIIKNDLLRQEMSERSIIRSQELPDYKEIALQTLNIMKELVNE</sequence>